<accession>A0A212LC24</accession>
<organism evidence="2">
    <name type="scientific">uncultured Pleomorphomonas sp</name>
    <dbReference type="NCBI Taxonomy" id="442121"/>
    <lineage>
        <taxon>Bacteria</taxon>
        <taxon>Pseudomonadati</taxon>
        <taxon>Pseudomonadota</taxon>
        <taxon>Alphaproteobacteria</taxon>
        <taxon>Hyphomicrobiales</taxon>
        <taxon>Pleomorphomonadaceae</taxon>
        <taxon>Pleomorphomonas</taxon>
        <taxon>environmental samples</taxon>
    </lineage>
</organism>
<evidence type="ECO:0000313" key="2">
    <source>
        <dbReference type="EMBL" id="SCM75111.1"/>
    </source>
</evidence>
<proteinExistence type="predicted"/>
<dbReference type="EMBL" id="FMJD01000001">
    <property type="protein sequence ID" value="SCM70066.1"/>
    <property type="molecule type" value="Genomic_DNA"/>
</dbReference>
<protein>
    <submittedName>
        <fullName evidence="2">Uncharacterized protein</fullName>
    </submittedName>
</protein>
<name>A0A212LC24_9HYPH</name>
<dbReference type="EMBL" id="FMJD01000005">
    <property type="protein sequence ID" value="SCM75111.1"/>
    <property type="molecule type" value="Genomic_DNA"/>
</dbReference>
<evidence type="ECO:0000313" key="1">
    <source>
        <dbReference type="EMBL" id="SCM70066.1"/>
    </source>
</evidence>
<sequence>MTSFKQLQISSENYVKYQELKNIIIMTLIYFKKPQDIETTMEKIFC</sequence>
<reference evidence="2" key="1">
    <citation type="submission" date="2016-08" db="EMBL/GenBank/DDBJ databases">
        <authorList>
            <person name="Seilhamer J.J."/>
        </authorList>
    </citation>
    <scope>NUCLEOTIDE SEQUENCE</scope>
    <source>
        <strain evidence="2">86</strain>
    </source>
</reference>
<dbReference type="AlphaFoldDB" id="A0A212LC24"/>
<gene>
    <name evidence="1" type="ORF">KL86PLE_10024</name>
    <name evidence="2" type="ORF">KL86PLE_130512</name>
</gene>